<dbReference type="Pfam" id="PF00723">
    <property type="entry name" value="Glyco_hydro_15"/>
    <property type="match status" value="1"/>
</dbReference>
<reference evidence="3 4" key="1">
    <citation type="submission" date="2019-11" db="EMBL/GenBank/DDBJ databases">
        <title>Acidiferrimicrobium australis gen. nov., sp. nov., an acidophilic and obligately heterotrophic, member of the Actinobacteria that catalyses dissimilatory oxido- reduction of iron isolated from metal-rich acidic water in Chile.</title>
        <authorList>
            <person name="Gonzalez D."/>
            <person name="Huber K."/>
            <person name="Hedrich S."/>
            <person name="Rojas-Villalobos C."/>
            <person name="Quatrini R."/>
            <person name="Dinamarca M.A."/>
            <person name="Schwarz A."/>
            <person name="Canales C."/>
            <person name="Nancucheo I."/>
        </authorList>
    </citation>
    <scope>NUCLEOTIDE SEQUENCE [LARGE SCALE GENOMIC DNA]</scope>
    <source>
        <strain evidence="3 4">USS-CCA1</strain>
    </source>
</reference>
<proteinExistence type="predicted"/>
<dbReference type="SUPFAM" id="SSF48208">
    <property type="entry name" value="Six-hairpin glycosidases"/>
    <property type="match status" value="1"/>
</dbReference>
<keyword evidence="4" id="KW-1185">Reference proteome</keyword>
<comment type="caution">
    <text evidence="3">The sequence shown here is derived from an EMBL/GenBank/DDBJ whole genome shotgun (WGS) entry which is preliminary data.</text>
</comment>
<feature type="domain" description="GH15-like" evidence="1">
    <location>
        <begin position="228"/>
        <end position="505"/>
    </location>
</feature>
<dbReference type="GO" id="GO:0016787">
    <property type="term" value="F:hydrolase activity"/>
    <property type="evidence" value="ECO:0007669"/>
    <property type="project" value="UniProtKB-KW"/>
</dbReference>
<evidence type="ECO:0000259" key="1">
    <source>
        <dbReference type="Pfam" id="PF00723"/>
    </source>
</evidence>
<dbReference type="Pfam" id="PF19291">
    <property type="entry name" value="TREH_N"/>
    <property type="match status" value="1"/>
</dbReference>
<dbReference type="PANTHER" id="PTHR31616:SF0">
    <property type="entry name" value="GLUCAN 1,4-ALPHA-GLUCOSIDASE"/>
    <property type="match status" value="1"/>
</dbReference>
<feature type="non-terminal residue" evidence="3">
    <location>
        <position position="506"/>
    </location>
</feature>
<dbReference type="InterPro" id="IPR012341">
    <property type="entry name" value="6hp_glycosidase-like_sf"/>
</dbReference>
<sequence>MQSEREGGYAPIGSYGLLGDGHGSALVSSDGSVDWLAVPRIDSAPLLAAIVDDPDGGRLLVAPAVDYEVRRRYVGESMAVETTFATGNGRLRVTDSLNQGFLGRLPWSELARRIEADGDAVPVRWLFQPGTRFATCRPWVHERDGVPFVLAGDLLAALILDGLGEPIVEDGLVRGDAVVRPGSPALLGLVAASEGPVRLPSPSEILRRQDHSIEQWEKWSGLIEYSGPHRAEVVRSALTIKALQSVDSGALAASATTSLPERVGTARNFDYRFGWVRDSAFMIDALTRLHLSQEVDASLTWLLQGVRITAPEVHVFYTLDGQPAGAEQHELGLMDGYKGSDPVMVGNKAAAQAQHGSYGDLFGAIARYVENGGRLDTETGLLVVELSDQLCDEWTRPDAGLWELSDYQRYTSSLINAWSALDRAVALVERGEVPAIHVDRWRLTKDAIHRFVDDRCWSESKSSYTFYAGTDDLDAAVLVAARTGFSAPDDPRLWSTIDAIRAELTA</sequence>
<dbReference type="InterPro" id="IPR045582">
    <property type="entry name" value="Trehalase-like_N"/>
</dbReference>
<accession>A0ABW9QZ67</accession>
<dbReference type="Proteomes" id="UP000437736">
    <property type="component" value="Unassembled WGS sequence"/>
</dbReference>
<dbReference type="PANTHER" id="PTHR31616">
    <property type="entry name" value="TREHALASE"/>
    <property type="match status" value="1"/>
</dbReference>
<dbReference type="Gene3D" id="1.50.10.10">
    <property type="match status" value="1"/>
</dbReference>
<dbReference type="EMBL" id="WJHE01001343">
    <property type="protein sequence ID" value="MST34987.1"/>
    <property type="molecule type" value="Genomic_DNA"/>
</dbReference>
<dbReference type="InterPro" id="IPR008928">
    <property type="entry name" value="6-hairpin_glycosidase_sf"/>
</dbReference>
<evidence type="ECO:0000313" key="4">
    <source>
        <dbReference type="Proteomes" id="UP000437736"/>
    </source>
</evidence>
<keyword evidence="3" id="KW-0378">Hydrolase</keyword>
<protein>
    <submittedName>
        <fullName evidence="3">Glycoside hydrolase family 15 protein</fullName>
    </submittedName>
</protein>
<evidence type="ECO:0000313" key="3">
    <source>
        <dbReference type="EMBL" id="MST34987.1"/>
    </source>
</evidence>
<name>A0ABW9QZ67_9ACTN</name>
<feature type="domain" description="Trehalase-like N-terminal" evidence="2">
    <location>
        <begin position="10"/>
        <end position="182"/>
    </location>
</feature>
<dbReference type="InterPro" id="IPR011613">
    <property type="entry name" value="GH15-like"/>
</dbReference>
<gene>
    <name evidence="3" type="ORF">GHK86_19940</name>
</gene>
<evidence type="ECO:0000259" key="2">
    <source>
        <dbReference type="Pfam" id="PF19291"/>
    </source>
</evidence>
<organism evidence="3 4">
    <name type="scientific">Acidiferrimicrobium australe</name>
    <dbReference type="NCBI Taxonomy" id="2664430"/>
    <lineage>
        <taxon>Bacteria</taxon>
        <taxon>Bacillati</taxon>
        <taxon>Actinomycetota</taxon>
        <taxon>Acidimicrobiia</taxon>
        <taxon>Acidimicrobiales</taxon>
        <taxon>Acidimicrobiaceae</taxon>
        <taxon>Acidiferrimicrobium</taxon>
    </lineage>
</organism>